<evidence type="ECO:0000313" key="1">
    <source>
        <dbReference type="EMBL" id="SUQ13559.1"/>
    </source>
</evidence>
<dbReference type="RefSeq" id="WP_109709539.1">
    <property type="nucleotide sequence ID" value="NZ_QGDS01000003.1"/>
</dbReference>
<keyword evidence="2" id="KW-1185">Reference proteome</keyword>
<accession>A0A315ZZ94</accession>
<evidence type="ECO:0000313" key="2">
    <source>
        <dbReference type="Proteomes" id="UP000254051"/>
    </source>
</evidence>
<dbReference type="Pfam" id="PF08002">
    <property type="entry name" value="DUF1697"/>
    <property type="match status" value="1"/>
</dbReference>
<reference evidence="2" key="1">
    <citation type="submission" date="2017-07" db="EMBL/GenBank/DDBJ databases">
        <authorList>
            <person name="Varghese N."/>
            <person name="Submissions S."/>
        </authorList>
    </citation>
    <scope>NUCLEOTIDE SEQUENCE [LARGE SCALE GENOMIC DNA]</scope>
    <source>
        <strain evidence="2">NLAE-zl-C134</strain>
    </source>
</reference>
<sequence>MKNIYLIFLRGVMPSGKNKVPMEKLREVLSKAGYPSARTYLGTGNIILQSDKDSVFIADFIHTLILEEIGPDLSVIVRTPEEVEELLRYNPFNTENHDISRVFFTMLGEEPDIVRVQEVMSLFKNGVEEQLQIIGKTAYMYIAGNAGRSKLSNNFLERKLKVPSTARNFNTLTKVVSISQNKE</sequence>
<dbReference type="SUPFAM" id="SSF160379">
    <property type="entry name" value="SP0830-like"/>
    <property type="match status" value="1"/>
</dbReference>
<dbReference type="AlphaFoldDB" id="A0A315ZZ94"/>
<dbReference type="EMBL" id="UHJJ01000003">
    <property type="protein sequence ID" value="SUQ13559.1"/>
    <property type="molecule type" value="Genomic_DNA"/>
</dbReference>
<dbReference type="Proteomes" id="UP000254051">
    <property type="component" value="Unassembled WGS sequence"/>
</dbReference>
<dbReference type="OrthoDB" id="9806494at2"/>
<name>A0A315ZZ94_9FIRM</name>
<dbReference type="PANTHER" id="PTHR36439">
    <property type="entry name" value="BLL4334 PROTEIN"/>
    <property type="match status" value="1"/>
</dbReference>
<dbReference type="Gene3D" id="3.30.70.1280">
    <property type="entry name" value="SP0830-like domains"/>
    <property type="match status" value="1"/>
</dbReference>
<protein>
    <submittedName>
        <fullName evidence="1">Uncharacterized conserved protein, DUF1697 family</fullName>
    </submittedName>
</protein>
<proteinExistence type="predicted"/>
<gene>
    <name evidence="1" type="ORF">SAMN05216529_103289</name>
</gene>
<organism evidence="1 2">
    <name type="scientific">Faecalicatena contorta</name>
    <dbReference type="NCBI Taxonomy" id="39482"/>
    <lineage>
        <taxon>Bacteria</taxon>
        <taxon>Bacillati</taxon>
        <taxon>Bacillota</taxon>
        <taxon>Clostridia</taxon>
        <taxon>Lachnospirales</taxon>
        <taxon>Lachnospiraceae</taxon>
        <taxon>Faecalicatena</taxon>
    </lineage>
</organism>
<dbReference type="InterPro" id="IPR012545">
    <property type="entry name" value="DUF1697"/>
</dbReference>
<dbReference type="PIRSF" id="PIRSF008502">
    <property type="entry name" value="UCP008502"/>
    <property type="match status" value="1"/>
</dbReference>
<dbReference type="PANTHER" id="PTHR36439:SF1">
    <property type="entry name" value="DUF1697 DOMAIN-CONTAINING PROTEIN"/>
    <property type="match status" value="1"/>
</dbReference>